<reference evidence="3 4" key="1">
    <citation type="submission" date="2019-03" db="EMBL/GenBank/DDBJ databases">
        <title>Genomic Encyclopedia of Type Strains, Phase IV (KMG-IV): sequencing the most valuable type-strain genomes for metagenomic binning, comparative biology and taxonomic classification.</title>
        <authorList>
            <person name="Goeker M."/>
        </authorList>
    </citation>
    <scope>NUCLEOTIDE SEQUENCE [LARGE SCALE GENOMIC DNA]</scope>
    <source>
        <strain evidence="3 4">DSM 25287</strain>
    </source>
</reference>
<sequence length="88" mass="9742">MNPQRTDPPIRPPSPSRSNAVLLGFLVIIGFFLIAEHRAHLLGILPWLLLLACPLMHLFMHHGHGGAHASHHDAVHDKAKTPETEDKP</sequence>
<keyword evidence="2" id="KW-1133">Transmembrane helix</keyword>
<dbReference type="AlphaFoldDB" id="A0A4R2L8X9"/>
<dbReference type="Pfam" id="PF11666">
    <property type="entry name" value="DUF2933"/>
    <property type="match status" value="1"/>
</dbReference>
<gene>
    <name evidence="3" type="ORF">EV699_11224</name>
</gene>
<dbReference type="RefSeq" id="WP_132542879.1">
    <property type="nucleotide sequence ID" value="NZ_SLWY01000012.1"/>
</dbReference>
<keyword evidence="2" id="KW-0472">Membrane</keyword>
<feature type="transmembrane region" description="Helical" evidence="2">
    <location>
        <begin position="41"/>
        <end position="60"/>
    </location>
</feature>
<comment type="caution">
    <text evidence="3">The sequence shown here is derived from an EMBL/GenBank/DDBJ whole genome shotgun (WGS) entry which is preliminary data.</text>
</comment>
<evidence type="ECO:0000313" key="3">
    <source>
        <dbReference type="EMBL" id="TCO80689.1"/>
    </source>
</evidence>
<feature type="region of interest" description="Disordered" evidence="1">
    <location>
        <begin position="64"/>
        <end position="88"/>
    </location>
</feature>
<dbReference type="EMBL" id="SLWY01000012">
    <property type="protein sequence ID" value="TCO80689.1"/>
    <property type="molecule type" value="Genomic_DNA"/>
</dbReference>
<accession>A0A4R2L8X9</accession>
<evidence type="ECO:0000256" key="1">
    <source>
        <dbReference type="SAM" id="MobiDB-lite"/>
    </source>
</evidence>
<evidence type="ECO:0000313" key="4">
    <source>
        <dbReference type="Proteomes" id="UP000295765"/>
    </source>
</evidence>
<keyword evidence="4" id="KW-1185">Reference proteome</keyword>
<feature type="transmembrane region" description="Helical" evidence="2">
    <location>
        <begin position="20"/>
        <end position="35"/>
    </location>
</feature>
<name>A0A4R2L8X9_9GAMM</name>
<dbReference type="InterPro" id="IPR021682">
    <property type="entry name" value="DUF2933"/>
</dbReference>
<keyword evidence="2" id="KW-0812">Transmembrane</keyword>
<feature type="compositionally biased region" description="Basic and acidic residues" evidence="1">
    <location>
        <begin position="70"/>
        <end position="88"/>
    </location>
</feature>
<organism evidence="3 4">
    <name type="scientific">Plasticicumulans lactativorans</name>
    <dbReference type="NCBI Taxonomy" id="1133106"/>
    <lineage>
        <taxon>Bacteria</taxon>
        <taxon>Pseudomonadati</taxon>
        <taxon>Pseudomonadota</taxon>
        <taxon>Gammaproteobacteria</taxon>
        <taxon>Candidatus Competibacteraceae</taxon>
        <taxon>Plasticicumulans</taxon>
    </lineage>
</organism>
<dbReference type="Proteomes" id="UP000295765">
    <property type="component" value="Unassembled WGS sequence"/>
</dbReference>
<proteinExistence type="predicted"/>
<protein>
    <submittedName>
        <fullName evidence="3">DUF2933 family protein</fullName>
    </submittedName>
</protein>
<evidence type="ECO:0000256" key="2">
    <source>
        <dbReference type="SAM" id="Phobius"/>
    </source>
</evidence>